<dbReference type="SMART" id="SM00530">
    <property type="entry name" value="HTH_XRE"/>
    <property type="match status" value="1"/>
</dbReference>
<protein>
    <submittedName>
        <fullName evidence="2">XRE family transcriptional regulator</fullName>
    </submittedName>
</protein>
<evidence type="ECO:0000259" key="1">
    <source>
        <dbReference type="PROSITE" id="PS50943"/>
    </source>
</evidence>
<dbReference type="PROSITE" id="PS50943">
    <property type="entry name" value="HTH_CROC1"/>
    <property type="match status" value="1"/>
</dbReference>
<dbReference type="OrthoDB" id="5177725at2"/>
<evidence type="ECO:0000313" key="3">
    <source>
        <dbReference type="Proteomes" id="UP000267900"/>
    </source>
</evidence>
<sequence>MREGPAIVVTPGAVVQRQQLRTELKKARTKSGLTQLQVAERMDWSPSKLIRIEAGQVGISTNDLRALVREYGITDPEKVEFFLSLARASRKMPYREYRGLLAKPFLDLLSYETSASIVRTYQPLLIPGLLQTEEYSRAVNLAFAPDVAGDRLDRLIEVRQQRQELLESDGRPEFFFIIDEAALHRWVGGPRVMRGQLNQLKEMAARPGVSIQVVPFRTGAHVGLQGPFVLLEFDGDIDHILYLEKYTGESVFSDAPEATAMYLERFWELERLAPREELHRLVDNAIEGLSEQPVTTPQEEVGVMT</sequence>
<dbReference type="GO" id="GO:0003677">
    <property type="term" value="F:DNA binding"/>
    <property type="evidence" value="ECO:0007669"/>
    <property type="project" value="InterPro"/>
</dbReference>
<name>A0A3Q9FWH0_STRLT</name>
<dbReference type="InterPro" id="IPR001387">
    <property type="entry name" value="Cro/C1-type_HTH"/>
</dbReference>
<evidence type="ECO:0000313" key="2">
    <source>
        <dbReference type="EMBL" id="AZQ71825.1"/>
    </source>
</evidence>
<dbReference type="InterPro" id="IPR010982">
    <property type="entry name" value="Lambda_DNA-bd_dom_sf"/>
</dbReference>
<organism evidence="2 3">
    <name type="scientific">Streptomyces luteoverticillatus</name>
    <name type="common">Streptoverticillium luteoverticillatus</name>
    <dbReference type="NCBI Taxonomy" id="66425"/>
    <lineage>
        <taxon>Bacteria</taxon>
        <taxon>Bacillati</taxon>
        <taxon>Actinomycetota</taxon>
        <taxon>Actinomycetes</taxon>
        <taxon>Kitasatosporales</taxon>
        <taxon>Streptomycetaceae</taxon>
        <taxon>Streptomyces</taxon>
    </lineage>
</organism>
<reference evidence="2 3" key="1">
    <citation type="submission" date="2018-12" db="EMBL/GenBank/DDBJ databases">
        <title>The whole draft genome of Streptomyce luteoverticillatus CGMCC 15060.</title>
        <authorList>
            <person name="Feng Z."/>
            <person name="Chen G."/>
            <person name="Zhang J."/>
            <person name="Zhu H."/>
            <person name="Yu X."/>
            <person name="Zhang W."/>
            <person name="Zhang X."/>
        </authorList>
    </citation>
    <scope>NUCLEOTIDE SEQUENCE [LARGE SCALE GENOMIC DNA]</scope>
    <source>
        <strain evidence="2 3">CGMCC 15060</strain>
    </source>
</reference>
<dbReference type="SUPFAM" id="SSF47413">
    <property type="entry name" value="lambda repressor-like DNA-binding domains"/>
    <property type="match status" value="1"/>
</dbReference>
<dbReference type="EMBL" id="CP034587">
    <property type="protein sequence ID" value="AZQ71825.1"/>
    <property type="molecule type" value="Genomic_DNA"/>
</dbReference>
<gene>
    <name evidence="2" type="ORF">EKH77_11945</name>
</gene>
<dbReference type="InterPro" id="IPR043917">
    <property type="entry name" value="DUF5753"/>
</dbReference>
<keyword evidence="3" id="KW-1185">Reference proteome</keyword>
<dbReference type="Proteomes" id="UP000267900">
    <property type="component" value="Chromosome"/>
</dbReference>
<dbReference type="Pfam" id="PF19054">
    <property type="entry name" value="DUF5753"/>
    <property type="match status" value="1"/>
</dbReference>
<proteinExistence type="predicted"/>
<accession>A0A3Q9FWH0</accession>
<dbReference type="Pfam" id="PF13560">
    <property type="entry name" value="HTH_31"/>
    <property type="match status" value="1"/>
</dbReference>
<dbReference type="Gene3D" id="1.10.260.40">
    <property type="entry name" value="lambda repressor-like DNA-binding domains"/>
    <property type="match status" value="1"/>
</dbReference>
<dbReference type="AlphaFoldDB" id="A0A3Q9FWH0"/>
<feature type="domain" description="HTH cro/C1-type" evidence="1">
    <location>
        <begin position="24"/>
        <end position="79"/>
    </location>
</feature>
<dbReference type="CDD" id="cd00093">
    <property type="entry name" value="HTH_XRE"/>
    <property type="match status" value="1"/>
</dbReference>